<protein>
    <submittedName>
        <fullName evidence="1">PqqD family protein, HPr-rel-A system</fullName>
    </submittedName>
</protein>
<evidence type="ECO:0000313" key="2">
    <source>
        <dbReference type="Proteomes" id="UP000192934"/>
    </source>
</evidence>
<sequence length="91" mass="9346">MSGPVYRSDPADAVQVVPLDGLTLLFHRPSGLTHFLASPAPEILDALAEAPADASALADRLAARFDLGEGAVEALAARLGELEAAGLVQRA</sequence>
<accession>A0A1X7H0Y4</accession>
<dbReference type="InterPro" id="IPR027599">
    <property type="entry name" value="PqqD-rel_X"/>
</dbReference>
<dbReference type="Proteomes" id="UP000192934">
    <property type="component" value="Chromosome I"/>
</dbReference>
<dbReference type="STRING" id="941907.SAMN06295910_2612"/>
<dbReference type="NCBIfam" id="TIGR04353">
    <property type="entry name" value="PqqD_rel_X"/>
    <property type="match status" value="1"/>
</dbReference>
<dbReference type="EMBL" id="LT840185">
    <property type="protein sequence ID" value="SMF77668.1"/>
    <property type="molecule type" value="Genomic_DNA"/>
</dbReference>
<gene>
    <name evidence="1" type="ORF">SAMN06295910_2612</name>
</gene>
<dbReference type="AlphaFoldDB" id="A0A1X7H0Y4"/>
<dbReference type="RefSeq" id="WP_085219155.1">
    <property type="nucleotide sequence ID" value="NZ_LT840185.1"/>
</dbReference>
<proteinExistence type="predicted"/>
<reference evidence="2" key="1">
    <citation type="submission" date="2017-04" db="EMBL/GenBank/DDBJ databases">
        <authorList>
            <person name="Varghese N."/>
            <person name="Submissions S."/>
        </authorList>
    </citation>
    <scope>NUCLEOTIDE SEQUENCE [LARGE SCALE GENOMIC DNA]</scope>
    <source>
        <strain evidence="2">Dd16</strain>
    </source>
</reference>
<keyword evidence="2" id="KW-1185">Reference proteome</keyword>
<evidence type="ECO:0000313" key="1">
    <source>
        <dbReference type="EMBL" id="SMF77668.1"/>
    </source>
</evidence>
<name>A0A1X7H0Y4_9SPHN</name>
<dbReference type="OrthoDB" id="7475313at2"/>
<organism evidence="1 2">
    <name type="scientific">Allosphingosinicella indica</name>
    <dbReference type="NCBI Taxonomy" id="941907"/>
    <lineage>
        <taxon>Bacteria</taxon>
        <taxon>Pseudomonadati</taxon>
        <taxon>Pseudomonadota</taxon>
        <taxon>Alphaproteobacteria</taxon>
        <taxon>Sphingomonadales</taxon>
        <taxon>Sphingomonadaceae</taxon>
        <taxon>Allosphingosinicella</taxon>
    </lineage>
</organism>